<dbReference type="RefSeq" id="WP_326439447.1">
    <property type="nucleotide sequence ID" value="NZ_JAYMFH010000003.1"/>
</dbReference>
<feature type="domain" description="4Fe-4S ferredoxin-type" evidence="4">
    <location>
        <begin position="28"/>
        <end position="57"/>
    </location>
</feature>
<evidence type="ECO:0000256" key="3">
    <source>
        <dbReference type="ARBA" id="ARBA00023014"/>
    </source>
</evidence>
<feature type="domain" description="4Fe-4S ferredoxin-type" evidence="4">
    <location>
        <begin position="58"/>
        <end position="87"/>
    </location>
</feature>
<dbReference type="Pfam" id="PF02596">
    <property type="entry name" value="DUF169"/>
    <property type="match status" value="1"/>
</dbReference>
<keyword evidence="1" id="KW-0479">Metal-binding</keyword>
<evidence type="ECO:0000256" key="1">
    <source>
        <dbReference type="ARBA" id="ARBA00022723"/>
    </source>
</evidence>
<dbReference type="EMBL" id="JAYMFH010000003">
    <property type="protein sequence ID" value="MEC4294444.1"/>
    <property type="molecule type" value="Genomic_DNA"/>
</dbReference>
<dbReference type="PROSITE" id="PS00198">
    <property type="entry name" value="4FE4S_FER_1"/>
    <property type="match status" value="2"/>
</dbReference>
<dbReference type="InterPro" id="IPR017900">
    <property type="entry name" value="4Fe4S_Fe_S_CS"/>
</dbReference>
<dbReference type="Pfam" id="PF13187">
    <property type="entry name" value="Fer4_9"/>
    <property type="match status" value="1"/>
</dbReference>
<dbReference type="PROSITE" id="PS51379">
    <property type="entry name" value="4FE4S_FER_2"/>
    <property type="match status" value="2"/>
</dbReference>
<reference evidence="5 6" key="1">
    <citation type="submission" date="2024-01" db="EMBL/GenBank/DDBJ databases">
        <title>novel species in genus Adlercreutzia.</title>
        <authorList>
            <person name="Liu X."/>
        </authorList>
    </citation>
    <scope>NUCLEOTIDE SEQUENCE [LARGE SCALE GENOMIC DNA]</scope>
    <source>
        <strain evidence="5 6">R22</strain>
    </source>
</reference>
<dbReference type="InterPro" id="IPR003748">
    <property type="entry name" value="DUF169"/>
</dbReference>
<evidence type="ECO:0000313" key="5">
    <source>
        <dbReference type="EMBL" id="MEC4294444.1"/>
    </source>
</evidence>
<keyword evidence="6" id="KW-1185">Reference proteome</keyword>
<dbReference type="SUPFAM" id="SSF54862">
    <property type="entry name" value="4Fe-4S ferredoxins"/>
    <property type="match status" value="1"/>
</dbReference>
<gene>
    <name evidence="5" type="ORF">VJ920_03885</name>
</gene>
<accession>A0ABU6IY55</accession>
<keyword evidence="3" id="KW-0411">Iron-sulfur</keyword>
<evidence type="ECO:0000313" key="6">
    <source>
        <dbReference type="Proteomes" id="UP001343724"/>
    </source>
</evidence>
<comment type="caution">
    <text evidence="5">The sequence shown here is derived from an EMBL/GenBank/DDBJ whole genome shotgun (WGS) entry which is preliminary data.</text>
</comment>
<dbReference type="InterPro" id="IPR017896">
    <property type="entry name" value="4Fe4S_Fe-S-bd"/>
</dbReference>
<dbReference type="PANTHER" id="PTHR37954">
    <property type="entry name" value="BLL4979 PROTEIN"/>
    <property type="match status" value="1"/>
</dbReference>
<dbReference type="PANTHER" id="PTHR37954:SF3">
    <property type="entry name" value="DUF169 DOMAIN-CONTAINING PROTEIN"/>
    <property type="match status" value="1"/>
</dbReference>
<dbReference type="Proteomes" id="UP001343724">
    <property type="component" value="Unassembled WGS sequence"/>
</dbReference>
<sequence>MAERIALHEGAMEVMEAAQFADTSAVSHHVRFDDALCTGCGLCAAFCPMEVIAMEDGRPVAAAEEACWGCETCSGQCPTHAIRIEATAQAAASDDEPVAPPLDEQTRERYQEWAAVLREVLGLRWHPVAISLIKAGEPLPDVPLPEERLRYCQALMAARRGRALMMPVNRHACPDGTSILGLAPIPAKLASGELYILFHKLDSVEAARRMVAERPSLPSRSVRATVTCPLDDPRCEAEVVAVIGTPEQMMWLSMATSYYTGHRHDFHASGYNAQCVETTLIPMTSGEINISFGCYGCRASSDVDDTLMMMGIPVSLMDDVVKGLRELGRRAIPQSRDKVYLPPF</sequence>
<evidence type="ECO:0000259" key="4">
    <source>
        <dbReference type="PROSITE" id="PS51379"/>
    </source>
</evidence>
<dbReference type="Gene3D" id="3.30.70.20">
    <property type="match status" value="1"/>
</dbReference>
<evidence type="ECO:0000256" key="2">
    <source>
        <dbReference type="ARBA" id="ARBA00023004"/>
    </source>
</evidence>
<proteinExistence type="predicted"/>
<name>A0ABU6IY55_9ACTN</name>
<organism evidence="5 6">
    <name type="scientific">Adlercreutzia shanghongiae</name>
    <dbReference type="NCBI Taxonomy" id="3111773"/>
    <lineage>
        <taxon>Bacteria</taxon>
        <taxon>Bacillati</taxon>
        <taxon>Actinomycetota</taxon>
        <taxon>Coriobacteriia</taxon>
        <taxon>Eggerthellales</taxon>
        <taxon>Eggerthellaceae</taxon>
        <taxon>Adlercreutzia</taxon>
    </lineage>
</organism>
<protein>
    <submittedName>
        <fullName evidence="5">DUF169 domain-containing protein</fullName>
    </submittedName>
</protein>
<keyword evidence="2" id="KW-0408">Iron</keyword>